<evidence type="ECO:0000256" key="18">
    <source>
        <dbReference type="SAM" id="Phobius"/>
    </source>
</evidence>
<dbReference type="FunFam" id="1.20.1070.10:FF:000065">
    <property type="entry name" value="G-protein coupled receptor 4"/>
    <property type="match status" value="1"/>
</dbReference>
<keyword evidence="5" id="KW-1003">Cell membrane</keyword>
<feature type="transmembrane region" description="Helical" evidence="18">
    <location>
        <begin position="105"/>
        <end position="125"/>
    </location>
</feature>
<evidence type="ECO:0000259" key="20">
    <source>
        <dbReference type="PROSITE" id="PS50856"/>
    </source>
</evidence>
<dbReference type="InterPro" id="IPR051867">
    <property type="entry name" value="Angio_Inhib/Adhesion_GPCR"/>
</dbReference>
<feature type="transmembrane region" description="Helical" evidence="18">
    <location>
        <begin position="137"/>
        <end position="157"/>
    </location>
</feature>
<dbReference type="PROSITE" id="PS50262">
    <property type="entry name" value="G_PROTEIN_RECEP_F1_2"/>
    <property type="match status" value="1"/>
</dbReference>
<feature type="region of interest" description="Disordered" evidence="17">
    <location>
        <begin position="319"/>
        <end position="340"/>
    </location>
</feature>
<comment type="caution">
    <text evidence="21">The sequence shown here is derived from an EMBL/GenBank/DDBJ whole genome shotgun (WGS) entry which is preliminary data.</text>
</comment>
<dbReference type="PRINTS" id="PR00237">
    <property type="entry name" value="GPCRRHODOPSN"/>
</dbReference>
<comment type="similarity">
    <text evidence="4 16">Belongs to the G-protein coupled receptor 1 family.</text>
</comment>
<name>A0AAD9C1Y8_DISEL</name>
<dbReference type="PROSITE" id="PS00237">
    <property type="entry name" value="G_PROTEIN_RECEP_F1_1"/>
    <property type="match status" value="1"/>
</dbReference>
<dbReference type="Gene3D" id="1.20.1070.10">
    <property type="entry name" value="Rhodopsin 7-helix transmembrane proteins"/>
    <property type="match status" value="1"/>
</dbReference>
<dbReference type="PANTHER" id="PTHR10239:SF28">
    <property type="entry name" value="ISTHMIN-2"/>
    <property type="match status" value="1"/>
</dbReference>
<evidence type="ECO:0000313" key="22">
    <source>
        <dbReference type="Proteomes" id="UP001228049"/>
    </source>
</evidence>
<dbReference type="Pfam" id="PF00090">
    <property type="entry name" value="TSP_1"/>
    <property type="match status" value="1"/>
</dbReference>
<keyword evidence="15 16" id="KW-0807">Transducer</keyword>
<dbReference type="Gene3D" id="2.20.100.10">
    <property type="entry name" value="Thrombospondin type-1 (TSP1) repeat"/>
    <property type="match status" value="1"/>
</dbReference>
<evidence type="ECO:0000256" key="9">
    <source>
        <dbReference type="ARBA" id="ARBA00022989"/>
    </source>
</evidence>
<evidence type="ECO:0000256" key="14">
    <source>
        <dbReference type="ARBA" id="ARBA00023180"/>
    </source>
</evidence>
<dbReference type="SMART" id="SM00209">
    <property type="entry name" value="TSP1"/>
    <property type="match status" value="1"/>
</dbReference>
<evidence type="ECO:0000256" key="7">
    <source>
        <dbReference type="ARBA" id="ARBA00022692"/>
    </source>
</evidence>
<dbReference type="PRINTS" id="PR01564">
    <property type="entry name" value="OGR1RECEPTOR"/>
</dbReference>
<sequence>MVLNMSEEEVTNCTINHEVHQYVFSCVYILVLTVGIPSNIYSLYHAAVQLKQKNELGVYLMNLTVSDLLYLASLPLWLQYFFQDDDWSHREWLCQLCGFLLYENIYISIGFLCCISLDRYLAVVYPLRFTSLRSMRTAWLVSSFIWLKEIAVGVVFFRHKELSKDIKNQSVCFEHYPMQPWEYPINYYRFTIGFMFPLAILSISYLCVLRAVGRSTGTQPDQKTRIRQLVGSTILIFLVCFSPYHVFLLVRTMLERDCNFIIGIFNYYHLSLLLTSLNCVADPALYCFVSESARRGLYRVVFRPIGRILCCCCRCGNASPSNPPTDSNEVATDENNGHPTVKAEPHGGDLQTLQELQQENLLQTLPSGPSLPRSRHRWSPGVLPLPEPKEDSKNFVLDLRNFPELANADMSSQNPNIQVTIEVVGDSQTETEVEMDLVKGGQRNDWSVSSSEWANSHKKLFWPLFWEYPDQLENGLEKSTQEEQSEEYTYDPEEPVLSGVGGEWGGHWNTGWDAKDNYEYEEWSDWAPCSVTCGNGTQKRTRSCGYACTATESRTCDLEDCANTAISVTDPTPIQKDNSTDSLDTNVDSCEKWLSCKNDFLEKYLHQMLTELPSCPCSFPSEAVYSAVNIQDGPLRKTYRWRDASGPKERLDIYKPSARFCLRSMLSYDSTTLAAQHCCYDDQLKLITRGKGAGAPNLISTEFSPELHYKVDVLPWILCKGDWSLFHSVRPPNNGLSCLENPTEQVFQTELKEAREY</sequence>
<dbReference type="InterPro" id="IPR036383">
    <property type="entry name" value="TSP1_rpt_sf"/>
</dbReference>
<feature type="region of interest" description="Disordered" evidence="17">
    <location>
        <begin position="365"/>
        <end position="385"/>
    </location>
</feature>
<evidence type="ECO:0000256" key="17">
    <source>
        <dbReference type="SAM" id="MobiDB-lite"/>
    </source>
</evidence>
<gene>
    <name evidence="21" type="ORF">KUDE01_019753</name>
</gene>
<dbReference type="InterPro" id="IPR017452">
    <property type="entry name" value="GPCR_Rhodpsn_7TM"/>
</dbReference>
<comment type="similarity">
    <text evidence="3">Belongs to the isthmin family.</text>
</comment>
<keyword evidence="11 18" id="KW-0472">Membrane</keyword>
<evidence type="ECO:0000256" key="11">
    <source>
        <dbReference type="ARBA" id="ARBA00023136"/>
    </source>
</evidence>
<keyword evidence="13 16" id="KW-0675">Receptor</keyword>
<dbReference type="PANTHER" id="PTHR10239">
    <property type="entry name" value="ISTHMIN-2"/>
    <property type="match status" value="1"/>
</dbReference>
<evidence type="ECO:0000256" key="3">
    <source>
        <dbReference type="ARBA" id="ARBA00010198"/>
    </source>
</evidence>
<keyword evidence="22" id="KW-1185">Reference proteome</keyword>
<keyword evidence="12" id="KW-1015">Disulfide bond</keyword>
<dbReference type="PROSITE" id="PS50092">
    <property type="entry name" value="TSP1"/>
    <property type="match status" value="1"/>
</dbReference>
<dbReference type="GO" id="GO:0005576">
    <property type="term" value="C:extracellular region"/>
    <property type="evidence" value="ECO:0007669"/>
    <property type="project" value="UniProtKB-SubCell"/>
</dbReference>
<feature type="transmembrane region" description="Helical" evidence="18">
    <location>
        <begin position="56"/>
        <end position="78"/>
    </location>
</feature>
<dbReference type="AlphaFoldDB" id="A0AAD9C1Y8"/>
<proteinExistence type="inferred from homology"/>
<dbReference type="GO" id="GO:0005886">
    <property type="term" value="C:plasma membrane"/>
    <property type="evidence" value="ECO:0007669"/>
    <property type="project" value="UniProtKB-SubCell"/>
</dbReference>
<dbReference type="EMBL" id="JASDAP010000011">
    <property type="protein sequence ID" value="KAK1894295.1"/>
    <property type="molecule type" value="Genomic_DNA"/>
</dbReference>
<feature type="transmembrane region" description="Helical" evidence="18">
    <location>
        <begin position="22"/>
        <end position="44"/>
    </location>
</feature>
<evidence type="ECO:0000256" key="10">
    <source>
        <dbReference type="ARBA" id="ARBA00023040"/>
    </source>
</evidence>
<feature type="transmembrane region" description="Helical" evidence="18">
    <location>
        <begin position="229"/>
        <end position="247"/>
    </location>
</feature>
<evidence type="ECO:0000256" key="5">
    <source>
        <dbReference type="ARBA" id="ARBA00022475"/>
    </source>
</evidence>
<evidence type="ECO:0000256" key="6">
    <source>
        <dbReference type="ARBA" id="ARBA00022525"/>
    </source>
</evidence>
<comment type="subcellular location">
    <subcellularLocation>
        <location evidence="2">Cell membrane</location>
        <topology evidence="2">Multi-pass membrane protein</topology>
    </subcellularLocation>
    <subcellularLocation>
        <location evidence="1">Secreted</location>
    </subcellularLocation>
</comment>
<accession>A0AAD9C1Y8</accession>
<evidence type="ECO:0000256" key="2">
    <source>
        <dbReference type="ARBA" id="ARBA00004651"/>
    </source>
</evidence>
<dbReference type="Pfam" id="PF00001">
    <property type="entry name" value="7tm_1"/>
    <property type="match status" value="1"/>
</dbReference>
<dbReference type="Proteomes" id="UP001228049">
    <property type="component" value="Unassembled WGS sequence"/>
</dbReference>
<dbReference type="SUPFAM" id="SSF81321">
    <property type="entry name" value="Family A G protein-coupled receptor-like"/>
    <property type="match status" value="1"/>
</dbReference>
<organism evidence="21 22">
    <name type="scientific">Dissostichus eleginoides</name>
    <name type="common">Patagonian toothfish</name>
    <name type="synonym">Dissostichus amissus</name>
    <dbReference type="NCBI Taxonomy" id="100907"/>
    <lineage>
        <taxon>Eukaryota</taxon>
        <taxon>Metazoa</taxon>
        <taxon>Chordata</taxon>
        <taxon>Craniata</taxon>
        <taxon>Vertebrata</taxon>
        <taxon>Euteleostomi</taxon>
        <taxon>Actinopterygii</taxon>
        <taxon>Neopterygii</taxon>
        <taxon>Teleostei</taxon>
        <taxon>Neoteleostei</taxon>
        <taxon>Acanthomorphata</taxon>
        <taxon>Eupercaria</taxon>
        <taxon>Perciformes</taxon>
        <taxon>Notothenioidei</taxon>
        <taxon>Nototheniidae</taxon>
        <taxon>Dissostichus</taxon>
    </lineage>
</organism>
<dbReference type="FunFam" id="2.20.100.10:FF:000033">
    <property type="entry name" value="Isthmin 1"/>
    <property type="match status" value="1"/>
</dbReference>
<keyword evidence="8" id="KW-0732">Signal</keyword>
<dbReference type="InterPro" id="IPR000884">
    <property type="entry name" value="TSP1_rpt"/>
</dbReference>
<keyword evidence="10 16" id="KW-0297">G-protein coupled receptor</keyword>
<protein>
    <submittedName>
        <fullName evidence="21">Isthmin-2</fullName>
    </submittedName>
</protein>
<evidence type="ECO:0000256" key="12">
    <source>
        <dbReference type="ARBA" id="ARBA00023157"/>
    </source>
</evidence>
<dbReference type="InterPro" id="IPR005389">
    <property type="entry name" value="OGR1_rcpt"/>
</dbReference>
<keyword evidence="6" id="KW-0964">Secreted</keyword>
<evidence type="ECO:0000256" key="4">
    <source>
        <dbReference type="ARBA" id="ARBA00010663"/>
    </source>
</evidence>
<evidence type="ECO:0000256" key="8">
    <source>
        <dbReference type="ARBA" id="ARBA00022729"/>
    </source>
</evidence>
<dbReference type="InterPro" id="IPR000276">
    <property type="entry name" value="GPCR_Rhodpsn"/>
</dbReference>
<feature type="transmembrane region" description="Helical" evidence="18">
    <location>
        <begin position="187"/>
        <end position="208"/>
    </location>
</feature>
<evidence type="ECO:0000256" key="15">
    <source>
        <dbReference type="ARBA" id="ARBA00023224"/>
    </source>
</evidence>
<dbReference type="PROSITE" id="PS50856">
    <property type="entry name" value="AMOP"/>
    <property type="match status" value="1"/>
</dbReference>
<feature type="domain" description="G-protein coupled receptors family 1 profile" evidence="19">
    <location>
        <begin position="38"/>
        <end position="286"/>
    </location>
</feature>
<dbReference type="Pfam" id="PF03782">
    <property type="entry name" value="AMOP"/>
    <property type="match status" value="1"/>
</dbReference>
<dbReference type="GO" id="GO:0004930">
    <property type="term" value="F:G protein-coupled receptor activity"/>
    <property type="evidence" value="ECO:0007669"/>
    <property type="project" value="UniProtKB-KW"/>
</dbReference>
<dbReference type="SMART" id="SM00723">
    <property type="entry name" value="AMOP"/>
    <property type="match status" value="1"/>
</dbReference>
<evidence type="ECO:0000256" key="16">
    <source>
        <dbReference type="RuleBase" id="RU000688"/>
    </source>
</evidence>
<feature type="domain" description="AMOP" evidence="20">
    <location>
        <begin position="582"/>
        <end position="745"/>
    </location>
</feature>
<evidence type="ECO:0000259" key="19">
    <source>
        <dbReference type="PROSITE" id="PS50262"/>
    </source>
</evidence>
<evidence type="ECO:0000256" key="1">
    <source>
        <dbReference type="ARBA" id="ARBA00004613"/>
    </source>
</evidence>
<dbReference type="SUPFAM" id="SSF82895">
    <property type="entry name" value="TSP-1 type 1 repeat"/>
    <property type="match status" value="1"/>
</dbReference>
<reference evidence="21" key="1">
    <citation type="submission" date="2023-04" db="EMBL/GenBank/DDBJ databases">
        <title>Chromosome-level genome of Chaenocephalus aceratus.</title>
        <authorList>
            <person name="Park H."/>
        </authorList>
    </citation>
    <scope>NUCLEOTIDE SEQUENCE</scope>
    <source>
        <strain evidence="21">DE</strain>
        <tissue evidence="21">Muscle</tissue>
    </source>
</reference>
<evidence type="ECO:0000313" key="21">
    <source>
        <dbReference type="EMBL" id="KAK1894295.1"/>
    </source>
</evidence>
<dbReference type="InterPro" id="IPR005533">
    <property type="entry name" value="AMOP_dom"/>
</dbReference>
<feature type="compositionally biased region" description="Polar residues" evidence="17">
    <location>
        <begin position="319"/>
        <end position="338"/>
    </location>
</feature>
<keyword evidence="7 16" id="KW-0812">Transmembrane</keyword>
<evidence type="ECO:0000256" key="13">
    <source>
        <dbReference type="ARBA" id="ARBA00023170"/>
    </source>
</evidence>
<keyword evidence="9 18" id="KW-1133">Transmembrane helix</keyword>
<keyword evidence="14" id="KW-0325">Glycoprotein</keyword>